<evidence type="ECO:0000313" key="7">
    <source>
        <dbReference type="Proteomes" id="UP000008370"/>
    </source>
</evidence>
<dbReference type="InterPro" id="IPR015202">
    <property type="entry name" value="GO-like_E_set"/>
</dbReference>
<dbReference type="GeneID" id="18907981"/>
<evidence type="ECO:0000313" key="6">
    <source>
        <dbReference type="EMBL" id="EKM54635.1"/>
    </source>
</evidence>
<dbReference type="Pfam" id="PF07250">
    <property type="entry name" value="Glyoxal_oxid_N"/>
    <property type="match status" value="1"/>
</dbReference>
<dbReference type="AlphaFoldDB" id="K5W643"/>
<dbReference type="InParanoid" id="K5W643"/>
<keyword evidence="2" id="KW-1133">Transmembrane helix</keyword>
<feature type="domain" description="Glyoxal oxidase N-terminal" evidence="4">
    <location>
        <begin position="156"/>
        <end position="468"/>
    </location>
</feature>
<name>K5W643_PHACS</name>
<evidence type="ECO:0000256" key="3">
    <source>
        <dbReference type="SAM" id="SignalP"/>
    </source>
</evidence>
<evidence type="ECO:0000259" key="5">
    <source>
        <dbReference type="Pfam" id="PF09118"/>
    </source>
</evidence>
<organism evidence="6 7">
    <name type="scientific">Phanerochaete carnosa (strain HHB-10118-sp)</name>
    <name type="common">White-rot fungus</name>
    <name type="synonym">Peniophora carnosa</name>
    <dbReference type="NCBI Taxonomy" id="650164"/>
    <lineage>
        <taxon>Eukaryota</taxon>
        <taxon>Fungi</taxon>
        <taxon>Dikarya</taxon>
        <taxon>Basidiomycota</taxon>
        <taxon>Agaricomycotina</taxon>
        <taxon>Agaricomycetes</taxon>
        <taxon>Polyporales</taxon>
        <taxon>Phanerochaetaceae</taxon>
        <taxon>Phanerochaete</taxon>
    </lineage>
</organism>
<dbReference type="SUPFAM" id="SSF81296">
    <property type="entry name" value="E set domains"/>
    <property type="match status" value="1"/>
</dbReference>
<dbReference type="Pfam" id="PF09118">
    <property type="entry name" value="GO-like_E_set"/>
    <property type="match status" value="1"/>
</dbReference>
<proteinExistence type="predicted"/>
<feature type="chain" id="PRO_5003890552" description="Glyoxal oxidase" evidence="3">
    <location>
        <begin position="23"/>
        <end position="670"/>
    </location>
</feature>
<dbReference type="InterPro" id="IPR014756">
    <property type="entry name" value="Ig_E-set"/>
</dbReference>
<dbReference type="KEGG" id="pco:PHACADRAFT_123913"/>
<dbReference type="OrthoDB" id="2019572at2759"/>
<dbReference type="PANTHER" id="PTHR32208">
    <property type="entry name" value="SECRETED PROTEIN-RELATED"/>
    <property type="match status" value="1"/>
</dbReference>
<dbReference type="InterPro" id="IPR037293">
    <property type="entry name" value="Gal_Oxidase_central_sf"/>
</dbReference>
<evidence type="ECO:0000259" key="4">
    <source>
        <dbReference type="Pfam" id="PF07250"/>
    </source>
</evidence>
<accession>K5W643</accession>
<evidence type="ECO:0000256" key="1">
    <source>
        <dbReference type="ARBA" id="ARBA00022729"/>
    </source>
</evidence>
<dbReference type="Gene3D" id="2.60.40.10">
    <property type="entry name" value="Immunoglobulins"/>
    <property type="match status" value="1"/>
</dbReference>
<feature type="transmembrane region" description="Helical" evidence="2">
    <location>
        <begin position="646"/>
        <end position="667"/>
    </location>
</feature>
<protein>
    <recommendedName>
        <fullName evidence="8">Glyoxal oxidase</fullName>
    </recommendedName>
</protein>
<dbReference type="InterPro" id="IPR013783">
    <property type="entry name" value="Ig-like_fold"/>
</dbReference>
<dbReference type="SUPFAM" id="SSF50965">
    <property type="entry name" value="Galactose oxidase, central domain"/>
    <property type="match status" value="1"/>
</dbReference>
<dbReference type="InterPro" id="IPR009880">
    <property type="entry name" value="Glyoxal_oxidase_N"/>
</dbReference>
<dbReference type="CDD" id="cd02851">
    <property type="entry name" value="E_set_GO_C"/>
    <property type="match status" value="1"/>
</dbReference>
<gene>
    <name evidence="6" type="ORF">PHACADRAFT_123913</name>
</gene>
<evidence type="ECO:0000256" key="2">
    <source>
        <dbReference type="SAM" id="Phobius"/>
    </source>
</evidence>
<dbReference type="Proteomes" id="UP000008370">
    <property type="component" value="Unassembled WGS sequence"/>
</dbReference>
<dbReference type="RefSeq" id="XP_007397322.1">
    <property type="nucleotide sequence ID" value="XM_007397260.1"/>
</dbReference>
<dbReference type="PANTHER" id="PTHR32208:SF21">
    <property type="entry name" value="LOW QUALITY PROTEIN: ALDEHYDE OXIDASE GLOX-LIKE"/>
    <property type="match status" value="1"/>
</dbReference>
<dbReference type="Gene3D" id="2.130.10.80">
    <property type="entry name" value="Galactose oxidase/kelch, beta-propeller"/>
    <property type="match status" value="1"/>
</dbReference>
<dbReference type="HOGENOM" id="CLU_009630_3_0_1"/>
<sequence>MSPKRHSAPAFALLGFAILTSAQTLPPPGQPARSNASLGKYDIVGNSLVSAQQLFLGTENTVFIIDKVENNSARLNGHPAWASRYDLGSNDASPMDAITNTFCAGGGVLGNGSWLVVGGNQAVTTGGATASSQNGVPPYDDPDGGKRRVLPLDLQRIALLQPCDGDSCDWQLVGQMATRRWYPTVETLEDGRVIIIGGDGYGGFVNDASQTNPTYEFFPAAAGAQPVTSPLLQRTLPANLYPLTWLLPSGRLFMQANFGTAILDYKVEQEYQLPDMPHAVRTYPASAGTAMLPLTPANNWTATIVFCSGMDVAPNAWDPNADWPTMSTSKSCVRITPDVSQNYEEDDDVPGPRSMGNMIILPTGKIMYLNGAQTGVAGYGSGSNTVGDSYADNPAFQPMIYDPDAPAGSRWSSDGLYPSTIARMYHSTATLLVDGSILVSGSNPHPDVVLSNTKFPTEYRVEILYPSYYNAPRPEPQGIPASIGYGGPYFNLTLSAADLAHDVANLNRTSVVLVRPGFSTHAMNMQQRMLVLENTYTGTTSTNTSGGGGGTLHVAPVPPNPALFPPGPALLFVVVAGTPSVARQVTVGAGSIGAQPTRAAVALPASRVLAADADATGQGPNQTATASATGVKVQAASAASPARGLVGLWTAVGAPLVVAGVLLLLCAPPL</sequence>
<dbReference type="EMBL" id="JH930473">
    <property type="protein sequence ID" value="EKM54635.1"/>
    <property type="molecule type" value="Genomic_DNA"/>
</dbReference>
<reference evidence="6 7" key="1">
    <citation type="journal article" date="2012" name="BMC Genomics">
        <title>Comparative genomics of the white-rot fungi, Phanerochaete carnosa and P. chrysosporium, to elucidate the genetic basis of the distinct wood types they colonize.</title>
        <authorList>
            <person name="Suzuki H."/>
            <person name="MacDonald J."/>
            <person name="Syed K."/>
            <person name="Salamov A."/>
            <person name="Hori C."/>
            <person name="Aerts A."/>
            <person name="Henrissat B."/>
            <person name="Wiebenga A."/>
            <person name="vanKuyk P.A."/>
            <person name="Barry K."/>
            <person name="Lindquist E."/>
            <person name="LaButti K."/>
            <person name="Lapidus A."/>
            <person name="Lucas S."/>
            <person name="Coutinho P."/>
            <person name="Gong Y."/>
            <person name="Samejima M."/>
            <person name="Mahadevan R."/>
            <person name="Abou-Zaid M."/>
            <person name="de Vries R.P."/>
            <person name="Igarashi K."/>
            <person name="Yadav J.S."/>
            <person name="Grigoriev I.V."/>
            <person name="Master E.R."/>
        </authorList>
    </citation>
    <scope>NUCLEOTIDE SEQUENCE [LARGE SCALE GENOMIC DNA]</scope>
    <source>
        <strain evidence="6 7">HHB-10118-sp</strain>
    </source>
</reference>
<keyword evidence="2" id="KW-0472">Membrane</keyword>
<feature type="domain" description="Galactose oxidase-like Early set" evidence="5">
    <location>
        <begin position="473"/>
        <end position="587"/>
    </location>
</feature>
<keyword evidence="1 3" id="KW-0732">Signal</keyword>
<dbReference type="InterPro" id="IPR011043">
    <property type="entry name" value="Gal_Oxase/kelch_b-propeller"/>
</dbReference>
<evidence type="ECO:0008006" key="8">
    <source>
        <dbReference type="Google" id="ProtNLM"/>
    </source>
</evidence>
<keyword evidence="7" id="KW-1185">Reference proteome</keyword>
<feature type="signal peptide" evidence="3">
    <location>
        <begin position="1"/>
        <end position="22"/>
    </location>
</feature>
<keyword evidence="2" id="KW-0812">Transmembrane</keyword>